<gene>
    <name evidence="4" type="ordered locus">CFU_4325</name>
</gene>
<feature type="domain" description="Inosine/uridine-preferring nucleoside hydrolase" evidence="3">
    <location>
        <begin position="3"/>
        <end position="307"/>
    </location>
</feature>
<dbReference type="STRING" id="1005048.CFU_4325"/>
<dbReference type="SUPFAM" id="SSF53590">
    <property type="entry name" value="Nucleoside hydrolase"/>
    <property type="match status" value="1"/>
</dbReference>
<reference evidence="4 5" key="3">
    <citation type="journal article" date="2008" name="FEMS Microbiol. Ecol.">
        <title>Identification and characterization of genes underlying chitinolysis in Collimonas fungivorans Ter331.</title>
        <authorList>
            <person name="Fritsche K."/>
            <person name="de Boer W."/>
            <person name="Gerards S."/>
            <person name="van den Berg M."/>
            <person name="van Veen J.A."/>
            <person name="Leveau J.H."/>
        </authorList>
    </citation>
    <scope>NUCLEOTIDE SEQUENCE [LARGE SCALE GENOMIC DNA]</scope>
    <source>
        <strain evidence="4 5">Ter331</strain>
    </source>
</reference>
<dbReference type="HOGENOM" id="CLU_036838_7_0_4"/>
<dbReference type="InterPro" id="IPR001910">
    <property type="entry name" value="Inosine/uridine_hydrolase_dom"/>
</dbReference>
<dbReference type="Proteomes" id="UP000008392">
    <property type="component" value="Chromosome"/>
</dbReference>
<dbReference type="Pfam" id="PF01156">
    <property type="entry name" value="IU_nuc_hydro"/>
    <property type="match status" value="1"/>
</dbReference>
<dbReference type="KEGG" id="cfu:CFU_4325"/>
<dbReference type="InterPro" id="IPR023186">
    <property type="entry name" value="IUNH"/>
</dbReference>
<evidence type="ECO:0000313" key="5">
    <source>
        <dbReference type="Proteomes" id="UP000008392"/>
    </source>
</evidence>
<dbReference type="PANTHER" id="PTHR12304">
    <property type="entry name" value="INOSINE-URIDINE PREFERRING NUCLEOSIDE HYDROLASE"/>
    <property type="match status" value="1"/>
</dbReference>
<dbReference type="EMBL" id="CP002745">
    <property type="protein sequence ID" value="AEK64146.1"/>
    <property type="molecule type" value="Genomic_DNA"/>
</dbReference>
<dbReference type="Gene3D" id="3.90.245.10">
    <property type="entry name" value="Ribonucleoside hydrolase-like"/>
    <property type="match status" value="1"/>
</dbReference>
<reference evidence="4 5" key="1">
    <citation type="journal article" date="2004" name="Environ. Microbiol.">
        <title>Phylogeny-function analysis of (meta)genomic libraries: screening for expression of ribosomal RNA genes by large-insert library fluorescent in situ hybridization (LIL-FISH).</title>
        <authorList>
            <person name="Leveau J.H."/>
            <person name="Gerards S."/>
            <person name="de Boer W."/>
            <person name="van Veen J.A."/>
        </authorList>
    </citation>
    <scope>NUCLEOTIDE SEQUENCE [LARGE SCALE GENOMIC DNA]</scope>
    <source>
        <strain evidence="4 5">Ter331</strain>
    </source>
</reference>
<dbReference type="InterPro" id="IPR036452">
    <property type="entry name" value="Ribo_hydro-like"/>
</dbReference>
<accession>G0AFQ7</accession>
<evidence type="ECO:0000256" key="2">
    <source>
        <dbReference type="ARBA" id="ARBA00023295"/>
    </source>
</evidence>
<organism evidence="4 5">
    <name type="scientific">Collimonas fungivorans (strain Ter331)</name>
    <dbReference type="NCBI Taxonomy" id="1005048"/>
    <lineage>
        <taxon>Bacteria</taxon>
        <taxon>Pseudomonadati</taxon>
        <taxon>Pseudomonadota</taxon>
        <taxon>Betaproteobacteria</taxon>
        <taxon>Burkholderiales</taxon>
        <taxon>Oxalobacteraceae</taxon>
        <taxon>Collimonas</taxon>
    </lineage>
</organism>
<dbReference type="EC" id="3.2.2.1" evidence="4"/>
<sequence>MQSILMLLQAPDVDVLGIVVGSGDGWRDENIQHTLRLLEIAGRTEVPVYAGTVFPLLNSAEKTLRWERMYGELSYKGAWSNPIDKKRHADPYMIPAQAEGMATIKPASEPGVDFMIRKVHEFPGEVTIWAAGPLTDLAVAARLDSAFSSLAKELVFMGGSFRPVLAANTFADEYRHGTRLEFNLRWDPEAASMVLHEPWKRVLQIPVDPTTATFFRSELLARIANGKTAFASYIGQYGQPSPMWDELAAMVWIDPGIVTKSATMLVDVDTSFTAGYGNTLSWALGKGPQLGERPVLVIEEIDLPRFERLTVDLLTRPRTMNSERIHAQ</sequence>
<protein>
    <submittedName>
        <fullName evidence="4">Inosine-uridine preferring nucleoside hydrolase</fullName>
        <ecNumber evidence="4">3.2.2.1</ecNumber>
    </submittedName>
</protein>
<keyword evidence="2 4" id="KW-0326">Glycosidase</keyword>
<evidence type="ECO:0000256" key="1">
    <source>
        <dbReference type="ARBA" id="ARBA00022801"/>
    </source>
</evidence>
<evidence type="ECO:0000259" key="3">
    <source>
        <dbReference type="Pfam" id="PF01156"/>
    </source>
</evidence>
<dbReference type="AlphaFoldDB" id="G0AFQ7"/>
<evidence type="ECO:0000313" key="4">
    <source>
        <dbReference type="EMBL" id="AEK64146.1"/>
    </source>
</evidence>
<reference evidence="4 5" key="4">
    <citation type="journal article" date="2010" name="Environ. Microbiol.">
        <title>The bacterial genus Collimonas: mycophagy, weathering and other adaptive solutions to life in oligotrophic soil environments.</title>
        <authorList>
            <person name="Leveau J.H."/>
            <person name="Uroz S."/>
            <person name="de Boer W."/>
        </authorList>
    </citation>
    <scope>NUCLEOTIDE SEQUENCE [LARGE SCALE GENOMIC DNA]</scope>
    <source>
        <strain evidence="4 5">Ter331</strain>
    </source>
</reference>
<keyword evidence="5" id="KW-1185">Reference proteome</keyword>
<dbReference type="PANTHER" id="PTHR12304:SF4">
    <property type="entry name" value="URIDINE NUCLEOSIDASE"/>
    <property type="match status" value="1"/>
</dbReference>
<keyword evidence="1 4" id="KW-0378">Hydrolase</keyword>
<proteinExistence type="predicted"/>
<name>G0AFQ7_COLFT</name>
<dbReference type="eggNOG" id="COG1957">
    <property type="taxonomic scope" value="Bacteria"/>
</dbReference>
<reference evidence="4 5" key="2">
    <citation type="journal article" date="2006" name="J. Microbiol. Methods">
        <title>Genomic flank-sequencing of plasposon insertion sites for rapid identification of functional genes.</title>
        <authorList>
            <person name="Leveau J.H."/>
            <person name="Gerards S."/>
            <person name="Fritsche K."/>
            <person name="Zondag G."/>
            <person name="van Veen J.A."/>
        </authorList>
    </citation>
    <scope>NUCLEOTIDE SEQUENCE [LARGE SCALE GENOMIC DNA]</scope>
    <source>
        <strain evidence="4 5">Ter331</strain>
    </source>
</reference>
<reference evidence="5" key="6">
    <citation type="submission" date="2011-05" db="EMBL/GenBank/DDBJ databases">
        <title>Complete sequence of Collimonas fungivorans Ter331.</title>
        <authorList>
            <person name="Leveau J.H."/>
        </authorList>
    </citation>
    <scope>NUCLEOTIDE SEQUENCE [LARGE SCALE GENOMIC DNA]</scope>
    <source>
        <strain evidence="5">Ter331</strain>
    </source>
</reference>
<reference evidence="4 5" key="5">
    <citation type="journal article" date="2011" name="ISME J.">
        <title>Dual transcriptional profiling of a bacterial/fungal confrontation: Collimonas fungivorans versus Aspergillus niger.</title>
        <authorList>
            <person name="Mela F."/>
            <person name="Fritsche K."/>
            <person name="de Boer W."/>
            <person name="van Veen J.A."/>
            <person name="de Graaff L.H."/>
            <person name="van den Berg M."/>
            <person name="Leveau J.H."/>
        </authorList>
    </citation>
    <scope>NUCLEOTIDE SEQUENCE [LARGE SCALE GENOMIC DNA]</scope>
    <source>
        <strain evidence="4 5">Ter331</strain>
    </source>
</reference>
<dbReference type="GO" id="GO:0008477">
    <property type="term" value="F:purine nucleosidase activity"/>
    <property type="evidence" value="ECO:0007669"/>
    <property type="project" value="UniProtKB-EC"/>
</dbReference>
<dbReference type="GO" id="GO:0005829">
    <property type="term" value="C:cytosol"/>
    <property type="evidence" value="ECO:0007669"/>
    <property type="project" value="TreeGrafter"/>
</dbReference>
<dbReference type="GO" id="GO:0006152">
    <property type="term" value="P:purine nucleoside catabolic process"/>
    <property type="evidence" value="ECO:0007669"/>
    <property type="project" value="TreeGrafter"/>
</dbReference>